<dbReference type="RefSeq" id="WP_057647017.1">
    <property type="nucleotide sequence ID" value="NZ_LLXU01000085.1"/>
</dbReference>
<gene>
    <name evidence="2" type="ORF">ARC20_11435</name>
</gene>
<proteinExistence type="predicted"/>
<dbReference type="AlphaFoldDB" id="A0A0R0AJ11"/>
<comment type="caution">
    <text evidence="2">The sequence shown here is derived from an EMBL/GenBank/DDBJ whole genome shotgun (WGS) entry which is preliminary data.</text>
</comment>
<dbReference type="Proteomes" id="UP000051802">
    <property type="component" value="Unassembled WGS sequence"/>
</dbReference>
<evidence type="ECO:0000313" key="3">
    <source>
        <dbReference type="Proteomes" id="UP000051802"/>
    </source>
</evidence>
<organism evidence="2 3">
    <name type="scientific">Stenotrophomonas panacihumi</name>
    <dbReference type="NCBI Taxonomy" id="676599"/>
    <lineage>
        <taxon>Bacteria</taxon>
        <taxon>Pseudomonadati</taxon>
        <taxon>Pseudomonadota</taxon>
        <taxon>Gammaproteobacteria</taxon>
        <taxon>Lysobacterales</taxon>
        <taxon>Lysobacteraceae</taxon>
        <taxon>Stenotrophomonas</taxon>
    </lineage>
</organism>
<accession>A0A0R0AJ11</accession>
<dbReference type="PANTHER" id="PTHR40254:SF1">
    <property type="entry name" value="BLR0577 PROTEIN"/>
    <property type="match status" value="1"/>
</dbReference>
<keyword evidence="3" id="KW-1185">Reference proteome</keyword>
<dbReference type="InterPro" id="IPR036188">
    <property type="entry name" value="FAD/NAD-bd_sf"/>
</dbReference>
<reference evidence="2 3" key="1">
    <citation type="submission" date="2015-10" db="EMBL/GenBank/DDBJ databases">
        <title>Genome sequencing and analysis of members of genus Stenotrophomonas.</title>
        <authorList>
            <person name="Patil P.P."/>
            <person name="Midha S."/>
            <person name="Patil P.B."/>
        </authorList>
    </citation>
    <scope>NUCLEOTIDE SEQUENCE [LARGE SCALE GENOMIC DNA]</scope>
    <source>
        <strain evidence="2 3">JCM 16536</strain>
    </source>
</reference>
<feature type="domain" description="FAD-dependent urate hydroxylase HpyO/Asp monooxygenase CreE-like FAD/NAD(P)-binding" evidence="1">
    <location>
        <begin position="7"/>
        <end position="149"/>
    </location>
</feature>
<name>A0A0R0AJ11_9GAMM</name>
<sequence length="464" mass="49811">MGKHITLIGAGFCGAALVRELAYRADASTRITLVGMADSFGSGVAYGAARPEHLLNVRARDLGIDPDEPGGFADALHLGESGRQAFLPRLAYADYLRGELSAAMASSAAHIVCKPQEAIAAERTQRGYRVFLANGEAFDSDQLVLAVGALAPQALPGIGPRLSVHPRYIGWPWQPGALDGIAPDARVLIVGTGLTMVDVALSLQGRGHTGALHAISRRGLVPQAHDAEAGAPQALPLAVQQALGAGDLNAVLRGVRRAVREGAPWRGMVDALRPHLQPLWRRLDAQRRASFLRHLRPYWEAARHRVAPAAAGVIADLRTRGQLQLESARLLRARWTPEGLEAVLRRRGEDESRTERYDVLIRATGLDTDIDRTSDPLIAGMREAGLLQADPLGLGVGVDEDFRVRDAAGRASPGLYCIGPLLRGALWEITAVPELRVAARQLARHLLEPTRTVAAPRTLLRVVG</sequence>
<dbReference type="InterPro" id="IPR038732">
    <property type="entry name" value="HpyO/CreE_NAD-binding"/>
</dbReference>
<dbReference type="EMBL" id="LLXU01000085">
    <property type="protein sequence ID" value="KRG41818.1"/>
    <property type="molecule type" value="Genomic_DNA"/>
</dbReference>
<dbReference type="Gene3D" id="3.50.50.60">
    <property type="entry name" value="FAD/NAD(P)-binding domain"/>
    <property type="match status" value="1"/>
</dbReference>
<dbReference type="Pfam" id="PF13454">
    <property type="entry name" value="NAD_binding_9"/>
    <property type="match status" value="1"/>
</dbReference>
<dbReference type="STRING" id="676599.ARC20_11435"/>
<dbReference type="OrthoDB" id="101972at2"/>
<dbReference type="SUPFAM" id="SSF51905">
    <property type="entry name" value="FAD/NAD(P)-binding domain"/>
    <property type="match status" value="1"/>
</dbReference>
<dbReference type="InterPro" id="IPR052189">
    <property type="entry name" value="L-asp_N-monooxygenase_NS-form"/>
</dbReference>
<evidence type="ECO:0000259" key="1">
    <source>
        <dbReference type="Pfam" id="PF13454"/>
    </source>
</evidence>
<protein>
    <submittedName>
        <fullName evidence="2">Pyridine nucleotide-disulfide oxidoreductase</fullName>
    </submittedName>
</protein>
<dbReference type="PANTHER" id="PTHR40254">
    <property type="entry name" value="BLR0577 PROTEIN"/>
    <property type="match status" value="1"/>
</dbReference>
<evidence type="ECO:0000313" key="2">
    <source>
        <dbReference type="EMBL" id="KRG41818.1"/>
    </source>
</evidence>